<evidence type="ECO:0000313" key="3">
    <source>
        <dbReference type="Proteomes" id="UP001165160"/>
    </source>
</evidence>
<evidence type="ECO:0000313" key="2">
    <source>
        <dbReference type="EMBL" id="GMH88064.1"/>
    </source>
</evidence>
<keyword evidence="3" id="KW-1185">Reference proteome</keyword>
<protein>
    <submittedName>
        <fullName evidence="2">Uncharacterized protein</fullName>
    </submittedName>
</protein>
<dbReference type="Proteomes" id="UP001165160">
    <property type="component" value="Unassembled WGS sequence"/>
</dbReference>
<sequence length="543" mass="60222">MAPLIYFGHTPYRSGVSTTDADRESWIDTGVFDPNAKSEKEKRKALMLKKLEKKKRQTIVSSEHRTASLRLLKTAKEEHDRLVSHPSEMDLKEKRLAASHHTHGHKMLAELILNDPTIISPNSPPPHSSSHQLKHDLSPSPLKNKRPYTPNEAVGIPTSNYQSDRWVTSVSIKPAHKKNSTVRLGFSGHAAEPNKRPELIRCSALDSPSNKRLLSTPVIVPEGILKDVRTSALFRSIGEFPHRDRVPLSEKIRVGRELSRKPDTIKTTRAGGFTWMATNEDMPYKANNVLDASYIKEELEWLKSKAFVKGDDKRPRTKGLISSQLTKMTRPTIMEFIPLANRKEYRDNILGLGQTPGGGKKKEKGEGAPAGSSPQNRGVLARFRPLDRAGDLDTIHSGDADSMTGSQSLQSLSQGLEGEGSAVLGWNGSESGGRILQAQGGAQSPERTTDQPETHHQQPNMGSTQTHHTHTHNHRHTNRRSWIVSHNRARPVTSVGLMGRRMAPIEVRHSTGTFETAERPITITDSLRANILKSRGVVATIDL</sequence>
<proteinExistence type="predicted"/>
<comment type="caution">
    <text evidence="2">The sequence shown here is derived from an EMBL/GenBank/DDBJ whole genome shotgun (WGS) entry which is preliminary data.</text>
</comment>
<evidence type="ECO:0000256" key="1">
    <source>
        <dbReference type="SAM" id="MobiDB-lite"/>
    </source>
</evidence>
<feature type="compositionally biased region" description="Basic and acidic residues" evidence="1">
    <location>
        <begin position="384"/>
        <end position="399"/>
    </location>
</feature>
<feature type="compositionally biased region" description="Low complexity" evidence="1">
    <location>
        <begin position="405"/>
        <end position="421"/>
    </location>
</feature>
<feature type="region of interest" description="Disordered" evidence="1">
    <location>
        <begin position="349"/>
        <end position="481"/>
    </location>
</feature>
<dbReference type="EMBL" id="BRXX01000078">
    <property type="protein sequence ID" value="GMH88064.1"/>
    <property type="molecule type" value="Genomic_DNA"/>
</dbReference>
<feature type="compositionally biased region" description="Basic residues" evidence="1">
    <location>
        <begin position="467"/>
        <end position="479"/>
    </location>
</feature>
<feature type="compositionally biased region" description="Basic and acidic residues" evidence="1">
    <location>
        <begin position="447"/>
        <end position="456"/>
    </location>
</feature>
<accession>A0A9W7BC12</accession>
<feature type="region of interest" description="Disordered" evidence="1">
    <location>
        <begin position="116"/>
        <end position="156"/>
    </location>
</feature>
<organism evidence="2 3">
    <name type="scientific">Triparma verrucosa</name>
    <dbReference type="NCBI Taxonomy" id="1606542"/>
    <lineage>
        <taxon>Eukaryota</taxon>
        <taxon>Sar</taxon>
        <taxon>Stramenopiles</taxon>
        <taxon>Ochrophyta</taxon>
        <taxon>Bolidophyceae</taxon>
        <taxon>Parmales</taxon>
        <taxon>Triparmaceae</taxon>
        <taxon>Triparma</taxon>
    </lineage>
</organism>
<dbReference type="AlphaFoldDB" id="A0A9W7BC12"/>
<reference evidence="3" key="1">
    <citation type="journal article" date="2023" name="Commun. Biol.">
        <title>Genome analysis of Parmales, the sister group of diatoms, reveals the evolutionary specialization of diatoms from phago-mixotrophs to photoautotrophs.</title>
        <authorList>
            <person name="Ban H."/>
            <person name="Sato S."/>
            <person name="Yoshikawa S."/>
            <person name="Yamada K."/>
            <person name="Nakamura Y."/>
            <person name="Ichinomiya M."/>
            <person name="Sato N."/>
            <person name="Blanc-Mathieu R."/>
            <person name="Endo H."/>
            <person name="Kuwata A."/>
            <person name="Ogata H."/>
        </authorList>
    </citation>
    <scope>NUCLEOTIDE SEQUENCE [LARGE SCALE GENOMIC DNA]</scope>
    <source>
        <strain evidence="3">NIES 3699</strain>
    </source>
</reference>
<name>A0A9W7BC12_9STRA</name>
<gene>
    <name evidence="2" type="ORF">TrVE_jg1935</name>
</gene>